<feature type="binding site" evidence="4 6">
    <location>
        <position position="109"/>
    </location>
    <ligand>
        <name>substrate</name>
    </ligand>
</feature>
<dbReference type="STRING" id="55758.MBFIL_13420"/>
<proteinExistence type="inferred from homology"/>
<keyword evidence="3 4" id="KW-0413">Isomerase</keyword>
<dbReference type="PATRIC" id="fig|55758.3.peg.1526"/>
<dbReference type="HAMAP" id="MF_00171">
    <property type="entry name" value="TruA"/>
    <property type="match status" value="1"/>
</dbReference>
<dbReference type="InterPro" id="IPR020095">
    <property type="entry name" value="PsdUridine_synth_TruA_C"/>
</dbReference>
<evidence type="ECO:0000259" key="8">
    <source>
        <dbReference type="Pfam" id="PF01416"/>
    </source>
</evidence>
<evidence type="ECO:0000313" key="10">
    <source>
        <dbReference type="Proteomes" id="UP000077066"/>
    </source>
</evidence>
<dbReference type="OrthoDB" id="25720at2157"/>
<evidence type="ECO:0000256" key="5">
    <source>
        <dbReference type="PIRSR" id="PIRSR001430-1"/>
    </source>
</evidence>
<dbReference type="EC" id="5.4.99.12" evidence="4"/>
<dbReference type="PIRSF" id="PIRSF001430">
    <property type="entry name" value="tRNA_psdUrid_synth"/>
    <property type="match status" value="1"/>
</dbReference>
<evidence type="ECO:0000256" key="3">
    <source>
        <dbReference type="ARBA" id="ARBA00023235"/>
    </source>
</evidence>
<accession>A0A166C6K8</accession>
<dbReference type="AlphaFoldDB" id="A0A166C6K8"/>
<dbReference type="PANTHER" id="PTHR11142">
    <property type="entry name" value="PSEUDOURIDYLATE SYNTHASE"/>
    <property type="match status" value="1"/>
</dbReference>
<dbReference type="EMBL" id="LWMT01000243">
    <property type="protein sequence ID" value="KZX11697.1"/>
    <property type="molecule type" value="Genomic_DNA"/>
</dbReference>
<feature type="domain" description="Pseudouridine synthase I TruA alpha/beta" evidence="8">
    <location>
        <begin position="132"/>
        <end position="238"/>
    </location>
</feature>
<dbReference type="GO" id="GO:0160147">
    <property type="term" value="F:tRNA pseudouridine(38-40) synthase activity"/>
    <property type="evidence" value="ECO:0007669"/>
    <property type="project" value="UniProtKB-EC"/>
</dbReference>
<dbReference type="GO" id="GO:0003723">
    <property type="term" value="F:RNA binding"/>
    <property type="evidence" value="ECO:0007669"/>
    <property type="project" value="InterPro"/>
</dbReference>
<dbReference type="InterPro" id="IPR020094">
    <property type="entry name" value="TruA/RsuA/RluB/E/F_N"/>
</dbReference>
<evidence type="ECO:0000256" key="7">
    <source>
        <dbReference type="RuleBase" id="RU003792"/>
    </source>
</evidence>
<dbReference type="InterPro" id="IPR001406">
    <property type="entry name" value="PsdUridine_synth_TruA"/>
</dbReference>
<comment type="caution">
    <text evidence="4">Lacks conserved residue(s) required for the propagation of feature annotation.</text>
</comment>
<sequence>MKRVALKVGYIGDDFHGFQRQPELRTVEGELIATLKKLDLIESSKSSRFAIAGRTDRGVHSLGNVISFQTDKEVIINQINHKLPDDIKLLAKAPVRYGFKPRYALLRQYRYFLLNDSNVISDDLNIDSIVKIAKLFEGTHDFTNFSKRSQKITTPMRKIEKINIKLLENSSENFNLQIDIFGESFLWNMVRKIMRVFQDFIEHKIELNDINELFNPNNIVNMKLLAPENLILMDIAYNNINFQYDDYAVVRFKKILIERILNYKNKSELTNHILNSVDDLGKL</sequence>
<comment type="catalytic activity">
    <reaction evidence="4 7">
        <text>uridine(38/39/40) in tRNA = pseudouridine(38/39/40) in tRNA</text>
        <dbReference type="Rhea" id="RHEA:22376"/>
        <dbReference type="Rhea" id="RHEA-COMP:10085"/>
        <dbReference type="Rhea" id="RHEA-COMP:10087"/>
        <dbReference type="ChEBI" id="CHEBI:65314"/>
        <dbReference type="ChEBI" id="CHEBI:65315"/>
        <dbReference type="EC" id="5.4.99.12"/>
    </reaction>
</comment>
<keyword evidence="10" id="KW-1185">Reference proteome</keyword>
<comment type="function">
    <text evidence="4">Formation of pseudouridine at positions 38, 39 and 40 in the anticodon stem and loop of transfer RNAs.</text>
</comment>
<dbReference type="Proteomes" id="UP000077066">
    <property type="component" value="Unassembled WGS sequence"/>
</dbReference>
<keyword evidence="2 4" id="KW-0819">tRNA processing</keyword>
<reference evidence="9 10" key="1">
    <citation type="submission" date="2016-04" db="EMBL/GenBank/DDBJ databases">
        <title>Genome sequence of Methanobrevibacter filiformis DSM 11501.</title>
        <authorList>
            <person name="Poehlein A."/>
            <person name="Seedorf H."/>
            <person name="Daniel R."/>
        </authorList>
    </citation>
    <scope>NUCLEOTIDE SEQUENCE [LARGE SCALE GENOMIC DNA]</scope>
    <source>
        <strain evidence="9 10">DSM 11501</strain>
    </source>
</reference>
<dbReference type="GO" id="GO:0031119">
    <property type="term" value="P:tRNA pseudouridine synthesis"/>
    <property type="evidence" value="ECO:0007669"/>
    <property type="project" value="UniProtKB-UniRule"/>
</dbReference>
<dbReference type="RefSeq" id="WP_066972934.1">
    <property type="nucleotide sequence ID" value="NZ_LWMT01000243.1"/>
</dbReference>
<dbReference type="NCBIfam" id="TIGR00071">
    <property type="entry name" value="hisT_truA"/>
    <property type="match status" value="1"/>
</dbReference>
<name>A0A166C6K8_9EURY</name>
<dbReference type="SUPFAM" id="SSF55120">
    <property type="entry name" value="Pseudouridine synthase"/>
    <property type="match status" value="1"/>
</dbReference>
<comment type="caution">
    <text evidence="9">The sequence shown here is derived from an EMBL/GenBank/DDBJ whole genome shotgun (WGS) entry which is preliminary data.</text>
</comment>
<evidence type="ECO:0000256" key="1">
    <source>
        <dbReference type="ARBA" id="ARBA00009375"/>
    </source>
</evidence>
<evidence type="ECO:0000313" key="9">
    <source>
        <dbReference type="EMBL" id="KZX11697.1"/>
    </source>
</evidence>
<dbReference type="Gene3D" id="3.30.70.660">
    <property type="entry name" value="Pseudouridine synthase I, catalytic domain, C-terminal subdomain"/>
    <property type="match status" value="1"/>
</dbReference>
<dbReference type="Pfam" id="PF01416">
    <property type="entry name" value="PseudoU_synth_1"/>
    <property type="match status" value="1"/>
</dbReference>
<organism evidence="9 10">
    <name type="scientific">Methanobrevibacter filiformis</name>
    <dbReference type="NCBI Taxonomy" id="55758"/>
    <lineage>
        <taxon>Archaea</taxon>
        <taxon>Methanobacteriati</taxon>
        <taxon>Methanobacteriota</taxon>
        <taxon>Methanomada group</taxon>
        <taxon>Methanobacteria</taxon>
        <taxon>Methanobacteriales</taxon>
        <taxon>Methanobacteriaceae</taxon>
        <taxon>Methanobrevibacter</taxon>
    </lineage>
</organism>
<evidence type="ECO:0000256" key="2">
    <source>
        <dbReference type="ARBA" id="ARBA00022694"/>
    </source>
</evidence>
<evidence type="ECO:0000256" key="4">
    <source>
        <dbReference type="HAMAP-Rule" id="MF_00171"/>
    </source>
</evidence>
<dbReference type="InterPro" id="IPR020103">
    <property type="entry name" value="PsdUridine_synth_cat_dom_sf"/>
</dbReference>
<feature type="active site" description="Nucleophile" evidence="4 5">
    <location>
        <position position="56"/>
    </location>
</feature>
<gene>
    <name evidence="4 9" type="primary">truA</name>
    <name evidence="9" type="ORF">MBFIL_13420</name>
</gene>
<dbReference type="PANTHER" id="PTHR11142:SF0">
    <property type="entry name" value="TRNA PSEUDOURIDINE SYNTHASE-LIKE 1"/>
    <property type="match status" value="1"/>
</dbReference>
<dbReference type="InterPro" id="IPR020097">
    <property type="entry name" value="PsdUridine_synth_TruA_a/b_dom"/>
</dbReference>
<evidence type="ECO:0000256" key="6">
    <source>
        <dbReference type="PIRSR" id="PIRSR001430-2"/>
    </source>
</evidence>
<dbReference type="Gene3D" id="3.30.70.580">
    <property type="entry name" value="Pseudouridine synthase I, catalytic domain, N-terminal subdomain"/>
    <property type="match status" value="1"/>
</dbReference>
<protein>
    <recommendedName>
        <fullName evidence="4">tRNA pseudouridine synthase A</fullName>
        <ecNumber evidence="4">5.4.99.12</ecNumber>
    </recommendedName>
    <alternativeName>
        <fullName evidence="4">tRNA pseudouridine(38-40) synthase</fullName>
    </alternativeName>
    <alternativeName>
        <fullName evidence="4">tRNA pseudouridylate synthase I</fullName>
    </alternativeName>
    <alternativeName>
        <fullName evidence="4">tRNA-uridine isomerase I</fullName>
    </alternativeName>
</protein>
<comment type="similarity">
    <text evidence="1 4 7">Belongs to the tRNA pseudouridine synthase TruA family.</text>
</comment>